<accession>A0A5D0HUA8</accession>
<evidence type="ECO:0008006" key="3">
    <source>
        <dbReference type="Google" id="ProtNLM"/>
    </source>
</evidence>
<gene>
    <name evidence="1" type="ORF">FUA24_16780</name>
</gene>
<evidence type="ECO:0000313" key="1">
    <source>
        <dbReference type="EMBL" id="TYA74954.1"/>
    </source>
</evidence>
<organism evidence="1 2">
    <name type="scientific">Seonamhaeicola marinus</name>
    <dbReference type="NCBI Taxonomy" id="1912246"/>
    <lineage>
        <taxon>Bacteria</taxon>
        <taxon>Pseudomonadati</taxon>
        <taxon>Bacteroidota</taxon>
        <taxon>Flavobacteriia</taxon>
        <taxon>Flavobacteriales</taxon>
        <taxon>Flavobacteriaceae</taxon>
    </lineage>
</organism>
<protein>
    <recommendedName>
        <fullName evidence="3">Lipoprotein</fullName>
    </recommendedName>
</protein>
<sequence>MRYRILTIAFLSLIVFGCKSKDEEKGKVADHPKIIVEQEKPPQKTIALGDGLEAKLQALILEYAKEYPIKKISDNEKAVHQSYYVSFFTVNGESMLAICRQSFVFELFPDFAFSNENMPNKKPTPKGILKGSDLPVIIFDTDENIGSPFYDVAHLNSEIPNKYYAEEEVSHDNSIPPIFTYKIDDSEFQLAGRSKSQRID</sequence>
<dbReference type="RefSeq" id="WP_148544199.1">
    <property type="nucleotide sequence ID" value="NZ_VSDQ01000679.1"/>
</dbReference>
<reference evidence="1 2" key="1">
    <citation type="submission" date="2019-08" db="EMBL/GenBank/DDBJ databases">
        <title>Seonamhaeicola sediminis sp. nov., isolated from marine sediment.</title>
        <authorList>
            <person name="Cao W.R."/>
        </authorList>
    </citation>
    <scope>NUCLEOTIDE SEQUENCE [LARGE SCALE GENOMIC DNA]</scope>
    <source>
        <strain evidence="1 2">B011</strain>
    </source>
</reference>
<dbReference type="Proteomes" id="UP000323930">
    <property type="component" value="Unassembled WGS sequence"/>
</dbReference>
<keyword evidence="2" id="KW-1185">Reference proteome</keyword>
<name>A0A5D0HUA8_9FLAO</name>
<comment type="caution">
    <text evidence="1">The sequence shown here is derived from an EMBL/GenBank/DDBJ whole genome shotgun (WGS) entry which is preliminary data.</text>
</comment>
<dbReference type="EMBL" id="VSDQ01000679">
    <property type="protein sequence ID" value="TYA74954.1"/>
    <property type="molecule type" value="Genomic_DNA"/>
</dbReference>
<dbReference type="OrthoDB" id="1359725at2"/>
<dbReference type="AlphaFoldDB" id="A0A5D0HUA8"/>
<dbReference type="PROSITE" id="PS51257">
    <property type="entry name" value="PROKAR_LIPOPROTEIN"/>
    <property type="match status" value="1"/>
</dbReference>
<evidence type="ECO:0000313" key="2">
    <source>
        <dbReference type="Proteomes" id="UP000323930"/>
    </source>
</evidence>
<proteinExistence type="predicted"/>